<organism evidence="1 3">
    <name type="scientific">Pseudomonas palleroniana</name>
    <dbReference type="NCBI Taxonomy" id="191390"/>
    <lineage>
        <taxon>Bacteria</taxon>
        <taxon>Pseudomonadati</taxon>
        <taxon>Pseudomonadota</taxon>
        <taxon>Gammaproteobacteria</taxon>
        <taxon>Pseudomonadales</taxon>
        <taxon>Pseudomonadaceae</taxon>
        <taxon>Pseudomonas</taxon>
    </lineage>
</organism>
<dbReference type="EMBL" id="LRMR01000010">
    <property type="protein sequence ID" value="KWU50765.1"/>
    <property type="molecule type" value="Genomic_DNA"/>
</dbReference>
<dbReference type="Proteomes" id="UP000240476">
    <property type="component" value="Unassembled WGS sequence"/>
</dbReference>
<comment type="caution">
    <text evidence="1">The sequence shown here is derived from an EMBL/GenBank/DDBJ whole genome shotgun (WGS) entry which is preliminary data.</text>
</comment>
<dbReference type="AlphaFoldDB" id="A0A0X7K4Z8"/>
<evidence type="ECO:0000313" key="3">
    <source>
        <dbReference type="Proteomes" id="UP000067111"/>
    </source>
</evidence>
<dbReference type="Proteomes" id="UP000067111">
    <property type="component" value="Unassembled WGS sequence"/>
</dbReference>
<reference evidence="2 4" key="3">
    <citation type="submission" date="2018-03" db="EMBL/GenBank/DDBJ databases">
        <title>Draft genome sequence of the type strain of Pseudomonas palleroniana LMG 23076, isolated from rice in Cameroon.</title>
        <authorList>
            <person name="Tambong J.T."/>
        </authorList>
    </citation>
    <scope>NUCLEOTIDE SEQUENCE [LARGE SCALE GENOMIC DNA]</scope>
    <source>
        <strain evidence="2 4">LMG 23076</strain>
    </source>
</reference>
<sequence length="78" mass="8359">MALPLLGVDAMYSSFAEGRTSAYASETRFIQSMKRFGVFAWLAIAANVPKAPLFIAACFFITAVIATAAGHTQVRGQE</sequence>
<keyword evidence="4" id="KW-1185">Reference proteome</keyword>
<gene>
    <name evidence="1" type="ORF">AWV77_10050</name>
    <name evidence="2" type="ORF">C9383_20275</name>
</gene>
<evidence type="ECO:0000313" key="2">
    <source>
        <dbReference type="EMBL" id="PTC22945.1"/>
    </source>
</evidence>
<dbReference type="EMBL" id="PYWX01000061">
    <property type="protein sequence ID" value="PTC22945.1"/>
    <property type="molecule type" value="Genomic_DNA"/>
</dbReference>
<accession>A0A2T4FHN8</accession>
<evidence type="ECO:0000313" key="4">
    <source>
        <dbReference type="Proteomes" id="UP000240476"/>
    </source>
</evidence>
<protein>
    <submittedName>
        <fullName evidence="1">Uncharacterized protein</fullName>
    </submittedName>
</protein>
<name>A0A0X7K4Z8_9PSED</name>
<reference evidence="3" key="1">
    <citation type="submission" date="2016-01" db="EMBL/GenBank/DDBJ databases">
        <authorList>
            <person name="Gamez R.M."/>
            <person name="Rodriguez F."/>
            <person name="Bernal J.F."/>
            <person name="Agarwala R."/>
            <person name="Landsman D."/>
            <person name="Marino-Ramirez L."/>
        </authorList>
    </citation>
    <scope>NUCLEOTIDE SEQUENCE [LARGE SCALE GENOMIC DNA]</scope>
    <source>
        <strain evidence="3">Ps006</strain>
    </source>
</reference>
<accession>A0A0X7K4Z8</accession>
<evidence type="ECO:0000313" key="1">
    <source>
        <dbReference type="EMBL" id="KWU50765.1"/>
    </source>
</evidence>
<proteinExistence type="predicted"/>
<reference evidence="1" key="2">
    <citation type="submission" date="2016-01" db="EMBL/GenBank/DDBJ databases">
        <authorList>
            <person name="McClelland M."/>
            <person name="Jain A."/>
            <person name="Saraogi P."/>
            <person name="Mendelson R."/>
            <person name="Westerman R."/>
            <person name="SanMiguel P."/>
            <person name="Csonka L."/>
        </authorList>
    </citation>
    <scope>NUCLEOTIDE SEQUENCE [LARGE SCALE GENOMIC DNA]</scope>
    <source>
        <strain evidence="1">Ps006</strain>
    </source>
</reference>